<keyword evidence="7" id="KW-1003">Cell membrane</keyword>
<dbReference type="PANTHER" id="PTHR30371">
    <property type="entry name" value="SEC-INDEPENDENT PROTEIN TRANSLOCASE PROTEIN TATC"/>
    <property type="match status" value="1"/>
</dbReference>
<comment type="subcellular location">
    <subcellularLocation>
        <location evidence="7">Cell membrane</location>
        <topology evidence="7">Multi-pass membrane protein</topology>
    </subcellularLocation>
    <subcellularLocation>
        <location evidence="1">Membrane</location>
        <topology evidence="1">Multi-pass membrane protein</topology>
    </subcellularLocation>
</comment>
<feature type="transmembrane region" description="Helical" evidence="7">
    <location>
        <begin position="81"/>
        <end position="104"/>
    </location>
</feature>
<dbReference type="Pfam" id="PF00902">
    <property type="entry name" value="TatC"/>
    <property type="match status" value="1"/>
</dbReference>
<comment type="similarity">
    <text evidence="7">Belongs to the TatC family.</text>
</comment>
<keyword evidence="5 7" id="KW-0811">Translocation</keyword>
<dbReference type="RefSeq" id="WP_283831768.1">
    <property type="nucleotide sequence ID" value="NZ_JASJEU010000012.1"/>
</dbReference>
<evidence type="ECO:0000256" key="7">
    <source>
        <dbReference type="HAMAP-Rule" id="MF_00902"/>
    </source>
</evidence>
<keyword evidence="2 7" id="KW-0812">Transmembrane</keyword>
<evidence type="ECO:0000256" key="2">
    <source>
        <dbReference type="ARBA" id="ARBA00022692"/>
    </source>
</evidence>
<feature type="transmembrane region" description="Helical" evidence="7">
    <location>
        <begin position="219"/>
        <end position="243"/>
    </location>
</feature>
<evidence type="ECO:0000313" key="8">
    <source>
        <dbReference type="EMBL" id="MDJ1650420.1"/>
    </source>
</evidence>
<gene>
    <name evidence="7 8" type="primary">tatC</name>
    <name evidence="8" type="ORF">QNJ86_06375</name>
</gene>
<dbReference type="PRINTS" id="PR01840">
    <property type="entry name" value="TATCFAMILY"/>
</dbReference>
<reference evidence="8 9" key="1">
    <citation type="submission" date="2023-05" db="EMBL/GenBank/DDBJ databases">
        <title>Gordonibacter KGMB12511T sp. nov., isolated from faeces of healthy Korean.</title>
        <authorList>
            <person name="Kim H.S."/>
            <person name="Kim J.-S."/>
            <person name="Suh M.K."/>
            <person name="Eom M.K."/>
            <person name="Do H.E."/>
            <person name="Lee J.-S."/>
        </authorList>
    </citation>
    <scope>NUCLEOTIDE SEQUENCE [LARGE SCALE GENOMIC DNA]</scope>
    <source>
        <strain evidence="8 9">KGMB12511</strain>
    </source>
</reference>
<dbReference type="HAMAP" id="MF_00902">
    <property type="entry name" value="TatC"/>
    <property type="match status" value="1"/>
</dbReference>
<comment type="caution">
    <text evidence="8">The sequence shown here is derived from an EMBL/GenBank/DDBJ whole genome shotgun (WGS) entry which is preliminary data.</text>
</comment>
<feature type="transmembrane region" description="Helical" evidence="7">
    <location>
        <begin position="196"/>
        <end position="213"/>
    </location>
</feature>
<evidence type="ECO:0000256" key="3">
    <source>
        <dbReference type="ARBA" id="ARBA00022927"/>
    </source>
</evidence>
<evidence type="ECO:0000256" key="1">
    <source>
        <dbReference type="ARBA" id="ARBA00004141"/>
    </source>
</evidence>
<comment type="subunit">
    <text evidence="7">The Tat system comprises two distinct complexes: a TatABC complex, containing multiple copies of TatA, TatB and TatC subunits, and a separate TatA complex, containing only TatA subunits. Substrates initially bind to the TatABC complex, which probably triggers association of the separate TatA complex to form the active translocon.</text>
</comment>
<dbReference type="EMBL" id="JASJEU010000012">
    <property type="protein sequence ID" value="MDJ1650420.1"/>
    <property type="molecule type" value="Genomic_DNA"/>
</dbReference>
<feature type="transmembrane region" description="Helical" evidence="7">
    <location>
        <begin position="21"/>
        <end position="39"/>
    </location>
</feature>
<keyword evidence="6 7" id="KW-0472">Membrane</keyword>
<feature type="transmembrane region" description="Helical" evidence="7">
    <location>
        <begin position="111"/>
        <end position="134"/>
    </location>
</feature>
<evidence type="ECO:0000313" key="9">
    <source>
        <dbReference type="Proteomes" id="UP001232750"/>
    </source>
</evidence>
<dbReference type="PANTHER" id="PTHR30371:SF0">
    <property type="entry name" value="SEC-INDEPENDENT PROTEIN TRANSLOCASE PROTEIN TATC, CHLOROPLASTIC-RELATED"/>
    <property type="match status" value="1"/>
</dbReference>
<keyword evidence="3 7" id="KW-0653">Protein transport</keyword>
<evidence type="ECO:0000256" key="4">
    <source>
        <dbReference type="ARBA" id="ARBA00022989"/>
    </source>
</evidence>
<feature type="transmembrane region" description="Helical" evidence="7">
    <location>
        <begin position="168"/>
        <end position="189"/>
    </location>
</feature>
<comment type="function">
    <text evidence="7">Part of the twin-arginine translocation (Tat) system that transports large folded proteins containing a characteristic twin-arginine motif in their signal peptide across membranes. Together with TatB, TatC is part of a receptor directly interacting with Tat signal peptides.</text>
</comment>
<dbReference type="InterPro" id="IPR002033">
    <property type="entry name" value="TatC"/>
</dbReference>
<keyword evidence="9" id="KW-1185">Reference proteome</keyword>
<protein>
    <recommendedName>
        <fullName evidence="7">Sec-independent protein translocase protein TatC</fullName>
    </recommendedName>
</protein>
<evidence type="ECO:0000256" key="5">
    <source>
        <dbReference type="ARBA" id="ARBA00023010"/>
    </source>
</evidence>
<organism evidence="8 9">
    <name type="scientific">Gordonibacter faecis</name>
    <dbReference type="NCBI Taxonomy" id="3047475"/>
    <lineage>
        <taxon>Bacteria</taxon>
        <taxon>Bacillati</taxon>
        <taxon>Actinomycetota</taxon>
        <taxon>Coriobacteriia</taxon>
        <taxon>Eggerthellales</taxon>
        <taxon>Eggerthellaceae</taxon>
        <taxon>Gordonibacter</taxon>
    </lineage>
</organism>
<name>A0ABT7DQI1_9ACTN</name>
<accession>A0ABT7DQI1</accession>
<keyword evidence="7" id="KW-0813">Transport</keyword>
<dbReference type="NCBIfam" id="TIGR00945">
    <property type="entry name" value="tatC"/>
    <property type="match status" value="1"/>
</dbReference>
<evidence type="ECO:0000256" key="6">
    <source>
        <dbReference type="ARBA" id="ARBA00023136"/>
    </source>
</evidence>
<sequence length="274" mass="30491">MPIGPARMPLFDHLGELRMRLVRIVACLAVAVVILYLASETLGYFLLQPIAEFLPKDANGMAATLALDPFEGFATRFKVSLWASLVVCSPVILWQILAFFLPALKPNERKWFIPTFAAAVALFVFGAVFCYLIILNPAFQWLTDQAAGFGTVAPRMSSYIDTIIKFELGFGIAFELPLIVFYLVIFDVVPYKKLRGSWRMVYVTLMVISAMATPDASPITMLLMFAAMVALYEGSLLISRIVLAKRIKKQNEELDAEEAAEAAEELAYQKSKAK</sequence>
<keyword evidence="4 7" id="KW-1133">Transmembrane helix</keyword>
<dbReference type="Proteomes" id="UP001232750">
    <property type="component" value="Unassembled WGS sequence"/>
</dbReference>
<proteinExistence type="inferred from homology"/>